<evidence type="ECO:0000313" key="2">
    <source>
        <dbReference type="EMBL" id="QIB76486.1"/>
    </source>
</evidence>
<evidence type="ECO:0000313" key="5">
    <source>
        <dbReference type="Proteomes" id="UP000465846"/>
    </source>
</evidence>
<evidence type="ECO:0000313" key="3">
    <source>
        <dbReference type="EMBL" id="RYJ15422.1"/>
    </source>
</evidence>
<sequence length="78" mass="8164">MLPASIVSLVAELENVGVTEIPPLASAIDPDALVTLFDKPNASPSVLEFDYAGYRIVIKGDGNVHALEASPVELCNAD</sequence>
<dbReference type="AlphaFoldDB" id="A0A482TF93"/>
<accession>A0A482TF93</accession>
<gene>
    <name evidence="3" type="ORF">ELS19_11575</name>
    <name evidence="2" type="ORF">G3I44_12375</name>
</gene>
<proteinExistence type="predicted"/>
<feature type="domain" description="Halobacterial output" evidence="1">
    <location>
        <begin position="5"/>
        <end position="65"/>
    </location>
</feature>
<name>A0A482TF93_9EURY</name>
<reference evidence="3 4" key="1">
    <citation type="submission" date="2018-12" db="EMBL/GenBank/DDBJ databases">
        <title>Genome analysis provides insights into bioremediation potentialities of Halogeometricum borinquense strain N11.</title>
        <authorList>
            <person name="Najjari A."/>
            <person name="Youssef N."/>
            <person name="Fhoula I."/>
            <person name="Ben Dhia O."/>
            <person name="Mahjoubi M."/>
            <person name="Ouzari H.I."/>
            <person name="Cherif A."/>
        </authorList>
    </citation>
    <scope>NUCLEOTIDE SEQUENCE [LARGE SCALE GENOMIC DNA]</scope>
    <source>
        <strain evidence="3 4">N11</strain>
    </source>
</reference>
<dbReference type="EMBL" id="CP048739">
    <property type="protein sequence ID" value="QIB76486.1"/>
    <property type="molecule type" value="Genomic_DNA"/>
</dbReference>
<dbReference type="Proteomes" id="UP000294028">
    <property type="component" value="Unassembled WGS sequence"/>
</dbReference>
<organism evidence="3 4">
    <name type="scientific">Halogeometricum borinquense</name>
    <dbReference type="NCBI Taxonomy" id="60847"/>
    <lineage>
        <taxon>Archaea</taxon>
        <taxon>Methanobacteriati</taxon>
        <taxon>Methanobacteriota</taxon>
        <taxon>Stenosarchaea group</taxon>
        <taxon>Halobacteria</taxon>
        <taxon>Halobacteriales</taxon>
        <taxon>Haloferacaceae</taxon>
        <taxon>Halogeometricum</taxon>
    </lineage>
</organism>
<dbReference type="EMBL" id="RZHH01000002">
    <property type="protein sequence ID" value="RYJ15422.1"/>
    <property type="molecule type" value="Genomic_DNA"/>
</dbReference>
<dbReference type="InterPro" id="IPR040624">
    <property type="entry name" value="HalOD1"/>
</dbReference>
<reference evidence="2 5" key="2">
    <citation type="submission" date="2020-02" db="EMBL/GenBank/DDBJ databases">
        <title>Whole genome sequence of Halogeometricum borinquense strain wsp4.</title>
        <authorList>
            <person name="Verma D.K."/>
            <person name="Gopal K."/>
            <person name="Prasad E.S."/>
        </authorList>
    </citation>
    <scope>NUCLEOTIDE SEQUENCE [LARGE SCALE GENOMIC DNA]</scope>
    <source>
        <strain evidence="5">wsp4</strain>
        <strain evidence="2">Wsp4</strain>
    </source>
</reference>
<protein>
    <recommendedName>
        <fullName evidence="1">Halobacterial output domain-containing protein</fullName>
    </recommendedName>
</protein>
<dbReference type="Proteomes" id="UP000465846">
    <property type="component" value="Chromosome"/>
</dbReference>
<evidence type="ECO:0000259" key="1">
    <source>
        <dbReference type="Pfam" id="PF18545"/>
    </source>
</evidence>
<evidence type="ECO:0000313" key="4">
    <source>
        <dbReference type="Proteomes" id="UP000294028"/>
    </source>
</evidence>
<dbReference type="Pfam" id="PF18545">
    <property type="entry name" value="HalOD1"/>
    <property type="match status" value="1"/>
</dbReference>